<proteinExistence type="predicted"/>
<name>A0A5S3XFN2_9GAMM</name>
<dbReference type="Proteomes" id="UP000307706">
    <property type="component" value="Unassembled WGS sequence"/>
</dbReference>
<reference evidence="3 4" key="2">
    <citation type="submission" date="2019-06" db="EMBL/GenBank/DDBJ databases">
        <title>Co-occurence of chitin degradation, pigmentation and bioactivity in marine Pseudoalteromonas.</title>
        <authorList>
            <person name="Sonnenschein E.C."/>
            <person name="Bech P.K."/>
        </authorList>
    </citation>
    <scope>NUCLEOTIDE SEQUENCE [LARGE SCALE GENOMIC DNA]</scope>
    <source>
        <strain evidence="4">S2231</strain>
        <strain evidence="1 3">S2233</strain>
    </source>
</reference>
<dbReference type="EMBL" id="PNCL01000188">
    <property type="protein sequence ID" value="TMP51899.1"/>
    <property type="molecule type" value="Genomic_DNA"/>
</dbReference>
<dbReference type="EMBL" id="PNCK01000064">
    <property type="protein sequence ID" value="TMP40987.1"/>
    <property type="molecule type" value="Genomic_DNA"/>
</dbReference>
<protein>
    <submittedName>
        <fullName evidence="2">DUF1579 domain-containing protein</fullName>
    </submittedName>
</protein>
<sequence length="162" mass="18853">MLTNYECNTPKDFDFIIGDWSVKHRRLTCFLTECDEWIEFTGTSSVQKTLGGFGNIEDVQLQLPTSPYRAIALRSYDSTSQNWSIWWLDGRSPNVLDVPVVGQFKQGIGEFFADEVFNDIPVKVRFTWFSTNPNTPRWEQAFSKDNGVTWQTNWIMTFAKRM</sequence>
<dbReference type="RefSeq" id="WP_138597782.1">
    <property type="nucleotide sequence ID" value="NZ_PNCK01000064.1"/>
</dbReference>
<comment type="caution">
    <text evidence="2">The sequence shown here is derived from an EMBL/GenBank/DDBJ whole genome shotgun (WGS) entry which is preliminary data.</text>
</comment>
<evidence type="ECO:0000313" key="4">
    <source>
        <dbReference type="Proteomes" id="UP000307706"/>
    </source>
</evidence>
<gene>
    <name evidence="2" type="ORF">CWB96_22100</name>
    <name evidence="1" type="ORF">CWB97_16090</name>
</gene>
<dbReference type="OrthoDB" id="9814791at2"/>
<dbReference type="AlphaFoldDB" id="A0A5S3XFN2"/>
<reference evidence="3 4" key="1">
    <citation type="submission" date="2017-12" db="EMBL/GenBank/DDBJ databases">
        <authorList>
            <person name="Paulsen S."/>
            <person name="Gram L.K."/>
        </authorList>
    </citation>
    <scope>NUCLEOTIDE SEQUENCE [LARGE SCALE GENOMIC DNA]</scope>
    <source>
        <strain evidence="2 4">S2231</strain>
        <strain evidence="1 3">S2233</strain>
    </source>
</reference>
<accession>A0A5S3XFN2</accession>
<evidence type="ECO:0000313" key="3">
    <source>
        <dbReference type="Proteomes" id="UP000305730"/>
    </source>
</evidence>
<reference evidence="2" key="3">
    <citation type="submission" date="2019-09" db="EMBL/GenBank/DDBJ databases">
        <title>Co-occurence of chitin degradation, pigmentation and bioactivity in marine Pseudoalteromonas.</title>
        <authorList>
            <person name="Sonnenschein E.C."/>
            <person name="Bech P.K."/>
        </authorList>
    </citation>
    <scope>NUCLEOTIDE SEQUENCE</scope>
    <source>
        <strain evidence="2">S2231</strain>
    </source>
</reference>
<evidence type="ECO:0000313" key="1">
    <source>
        <dbReference type="EMBL" id="TMP40987.1"/>
    </source>
</evidence>
<evidence type="ECO:0000313" key="2">
    <source>
        <dbReference type="EMBL" id="TMP51899.1"/>
    </source>
</evidence>
<organism evidence="2 4">
    <name type="scientific">Pseudoalteromonas citrea</name>
    <dbReference type="NCBI Taxonomy" id="43655"/>
    <lineage>
        <taxon>Bacteria</taxon>
        <taxon>Pseudomonadati</taxon>
        <taxon>Pseudomonadota</taxon>
        <taxon>Gammaproteobacteria</taxon>
        <taxon>Alteromonadales</taxon>
        <taxon>Pseudoalteromonadaceae</taxon>
        <taxon>Pseudoalteromonas</taxon>
    </lineage>
</organism>
<dbReference type="Proteomes" id="UP000305730">
    <property type="component" value="Unassembled WGS sequence"/>
</dbReference>
<keyword evidence="3" id="KW-1185">Reference proteome</keyword>